<dbReference type="EMBL" id="CAAALY010004845">
    <property type="protein sequence ID" value="VEL08833.1"/>
    <property type="molecule type" value="Genomic_DNA"/>
</dbReference>
<proteinExistence type="predicted"/>
<dbReference type="AlphaFoldDB" id="A0A3S5CHI8"/>
<comment type="caution">
    <text evidence="1">The sequence shown here is derived from an EMBL/GenBank/DDBJ whole genome shotgun (WGS) entry which is preliminary data.</text>
</comment>
<evidence type="ECO:0000313" key="1">
    <source>
        <dbReference type="EMBL" id="VEL08833.1"/>
    </source>
</evidence>
<name>A0A3S5CHI8_9PLAT</name>
<organism evidence="1 2">
    <name type="scientific">Protopolystoma xenopodis</name>
    <dbReference type="NCBI Taxonomy" id="117903"/>
    <lineage>
        <taxon>Eukaryota</taxon>
        <taxon>Metazoa</taxon>
        <taxon>Spiralia</taxon>
        <taxon>Lophotrochozoa</taxon>
        <taxon>Platyhelminthes</taxon>
        <taxon>Monogenea</taxon>
        <taxon>Polyopisthocotylea</taxon>
        <taxon>Polystomatidea</taxon>
        <taxon>Polystomatidae</taxon>
        <taxon>Protopolystoma</taxon>
    </lineage>
</organism>
<protein>
    <submittedName>
        <fullName evidence="1">Uncharacterized protein</fullName>
    </submittedName>
</protein>
<accession>A0A3S5CHI8</accession>
<dbReference type="Proteomes" id="UP000784294">
    <property type="component" value="Unassembled WGS sequence"/>
</dbReference>
<sequence length="69" mass="7683">MTTRSLPTQEGGRHVFCNIRDERLIQAECYSVTDWEIDQNSAASVRVGHGYFASILAELDVKKVVQANG</sequence>
<reference evidence="1" key="1">
    <citation type="submission" date="2018-11" db="EMBL/GenBank/DDBJ databases">
        <authorList>
            <consortium name="Pathogen Informatics"/>
        </authorList>
    </citation>
    <scope>NUCLEOTIDE SEQUENCE</scope>
</reference>
<evidence type="ECO:0000313" key="2">
    <source>
        <dbReference type="Proteomes" id="UP000784294"/>
    </source>
</evidence>
<keyword evidence="2" id="KW-1185">Reference proteome</keyword>
<gene>
    <name evidence="1" type="ORF">PXEA_LOCUS2273</name>
</gene>